<evidence type="ECO:0000256" key="5">
    <source>
        <dbReference type="SAM" id="MobiDB-lite"/>
    </source>
</evidence>
<feature type="compositionally biased region" description="Polar residues" evidence="5">
    <location>
        <begin position="887"/>
        <end position="896"/>
    </location>
</feature>
<feature type="compositionally biased region" description="Low complexity" evidence="5">
    <location>
        <begin position="897"/>
        <end position="912"/>
    </location>
</feature>
<feature type="compositionally biased region" description="Basic and acidic residues" evidence="5">
    <location>
        <begin position="544"/>
        <end position="556"/>
    </location>
</feature>
<feature type="region of interest" description="Disordered" evidence="5">
    <location>
        <begin position="744"/>
        <end position="810"/>
    </location>
</feature>
<dbReference type="Pfam" id="PF00856">
    <property type="entry name" value="SET"/>
    <property type="match status" value="1"/>
</dbReference>
<dbReference type="SUPFAM" id="SSF82199">
    <property type="entry name" value="SET domain"/>
    <property type="match status" value="1"/>
</dbReference>
<dbReference type="SUPFAM" id="SSF57903">
    <property type="entry name" value="FYVE/PHD zinc finger"/>
    <property type="match status" value="1"/>
</dbReference>
<feature type="compositionally biased region" description="Polar residues" evidence="5">
    <location>
        <begin position="834"/>
        <end position="862"/>
    </location>
</feature>
<evidence type="ECO:0000259" key="6">
    <source>
        <dbReference type="PROSITE" id="PS50280"/>
    </source>
</evidence>
<dbReference type="GO" id="GO:0070210">
    <property type="term" value="C:Rpd3L-Expanded complex"/>
    <property type="evidence" value="ECO:0007669"/>
    <property type="project" value="TreeGrafter"/>
</dbReference>
<dbReference type="PANTHER" id="PTHR46462:SF3">
    <property type="entry name" value="UPSET, ISOFORM A"/>
    <property type="match status" value="1"/>
</dbReference>
<dbReference type="InterPro" id="IPR013083">
    <property type="entry name" value="Znf_RING/FYVE/PHD"/>
</dbReference>
<feature type="compositionally biased region" description="Polar residues" evidence="5">
    <location>
        <begin position="529"/>
        <end position="542"/>
    </location>
</feature>
<evidence type="ECO:0000313" key="8">
    <source>
        <dbReference type="Proteomes" id="UP001215712"/>
    </source>
</evidence>
<name>A0AAD6HPJ6_9EURO</name>
<feature type="compositionally biased region" description="Basic and acidic residues" evidence="5">
    <location>
        <begin position="98"/>
        <end position="116"/>
    </location>
</feature>
<dbReference type="PROSITE" id="PS50280">
    <property type="entry name" value="SET"/>
    <property type="match status" value="1"/>
</dbReference>
<comment type="caution">
    <text evidence="7">The sequence shown here is derived from an EMBL/GenBank/DDBJ whole genome shotgun (WGS) entry which is preliminary data.</text>
</comment>
<reference evidence="7" key="2">
    <citation type="submission" date="2023-01" db="EMBL/GenBank/DDBJ databases">
        <authorList>
            <person name="Petersen C."/>
        </authorList>
    </citation>
    <scope>NUCLEOTIDE SEQUENCE</scope>
    <source>
        <strain evidence="7">IBT 17514</strain>
    </source>
</reference>
<dbReference type="Gene3D" id="2.170.270.10">
    <property type="entry name" value="SET domain"/>
    <property type="match status" value="1"/>
</dbReference>
<feature type="region of interest" description="Disordered" evidence="5">
    <location>
        <begin position="98"/>
        <end position="196"/>
    </location>
</feature>
<feature type="domain" description="SET" evidence="6">
    <location>
        <begin position="276"/>
        <end position="401"/>
    </location>
</feature>
<reference evidence="7" key="1">
    <citation type="journal article" date="2023" name="IMA Fungus">
        <title>Comparative genomic study of the Penicillium genus elucidates a diverse pangenome and 15 lateral gene transfer events.</title>
        <authorList>
            <person name="Petersen C."/>
            <person name="Sorensen T."/>
            <person name="Nielsen M.R."/>
            <person name="Sondergaard T.E."/>
            <person name="Sorensen J.L."/>
            <person name="Fitzpatrick D.A."/>
            <person name="Frisvad J.C."/>
            <person name="Nielsen K.L."/>
        </authorList>
    </citation>
    <scope>NUCLEOTIDE SEQUENCE</scope>
    <source>
        <strain evidence="7">IBT 17514</strain>
    </source>
</reference>
<evidence type="ECO:0000256" key="4">
    <source>
        <dbReference type="ARBA" id="ARBA00022853"/>
    </source>
</evidence>
<feature type="region of interest" description="Disordered" evidence="5">
    <location>
        <begin position="463"/>
        <end position="655"/>
    </location>
</feature>
<evidence type="ECO:0000256" key="1">
    <source>
        <dbReference type="ARBA" id="ARBA00022723"/>
    </source>
</evidence>
<dbReference type="SMART" id="SM00249">
    <property type="entry name" value="PHD"/>
    <property type="match status" value="1"/>
</dbReference>
<gene>
    <name evidence="7" type="ORF">N7493_003416</name>
</gene>
<feature type="compositionally biased region" description="Polar residues" evidence="5">
    <location>
        <begin position="954"/>
        <end position="965"/>
    </location>
</feature>
<feature type="compositionally biased region" description="Basic and acidic residues" evidence="5">
    <location>
        <begin position="935"/>
        <end position="953"/>
    </location>
</feature>
<feature type="region of interest" description="Disordered" evidence="5">
    <location>
        <begin position="826"/>
        <end position="965"/>
    </location>
</feature>
<feature type="compositionally biased region" description="Low complexity" evidence="5">
    <location>
        <begin position="580"/>
        <end position="599"/>
    </location>
</feature>
<dbReference type="GO" id="GO:0034967">
    <property type="term" value="C:Set3 complex"/>
    <property type="evidence" value="ECO:0007669"/>
    <property type="project" value="TreeGrafter"/>
</dbReference>
<feature type="compositionally biased region" description="Polar residues" evidence="5">
    <location>
        <begin position="1"/>
        <end position="13"/>
    </location>
</feature>
<accession>A0AAD6HPJ6</accession>
<dbReference type="InterPro" id="IPR001965">
    <property type="entry name" value="Znf_PHD"/>
</dbReference>
<keyword evidence="1" id="KW-0479">Metal-binding</keyword>
<feature type="compositionally biased region" description="Basic residues" evidence="5">
    <location>
        <begin position="117"/>
        <end position="130"/>
    </location>
</feature>
<dbReference type="PANTHER" id="PTHR46462">
    <property type="entry name" value="UPSET, ISOFORM A"/>
    <property type="match status" value="1"/>
</dbReference>
<feature type="compositionally biased region" description="Polar residues" evidence="5">
    <location>
        <begin position="637"/>
        <end position="652"/>
    </location>
</feature>
<keyword evidence="8" id="KW-1185">Reference proteome</keyword>
<feature type="region of interest" description="Disordered" evidence="5">
    <location>
        <begin position="1"/>
        <end position="25"/>
    </location>
</feature>
<feature type="compositionally biased region" description="Low complexity" evidence="5">
    <location>
        <begin position="185"/>
        <end position="196"/>
    </location>
</feature>
<keyword evidence="2" id="KW-0863">Zinc-finger</keyword>
<dbReference type="GO" id="GO:0006355">
    <property type="term" value="P:regulation of DNA-templated transcription"/>
    <property type="evidence" value="ECO:0007669"/>
    <property type="project" value="TreeGrafter"/>
</dbReference>
<organism evidence="7 8">
    <name type="scientific">Penicillium malachiteum</name>
    <dbReference type="NCBI Taxonomy" id="1324776"/>
    <lineage>
        <taxon>Eukaryota</taxon>
        <taxon>Fungi</taxon>
        <taxon>Dikarya</taxon>
        <taxon>Ascomycota</taxon>
        <taxon>Pezizomycotina</taxon>
        <taxon>Eurotiomycetes</taxon>
        <taxon>Eurotiomycetidae</taxon>
        <taxon>Eurotiales</taxon>
        <taxon>Aspergillaceae</taxon>
        <taxon>Penicillium</taxon>
    </lineage>
</organism>
<dbReference type="InterPro" id="IPR011011">
    <property type="entry name" value="Znf_FYVE_PHD"/>
</dbReference>
<feature type="compositionally biased region" description="Polar residues" evidence="5">
    <location>
        <begin position="480"/>
        <end position="499"/>
    </location>
</feature>
<dbReference type="InterPro" id="IPR001214">
    <property type="entry name" value="SET_dom"/>
</dbReference>
<dbReference type="SMART" id="SM00317">
    <property type="entry name" value="SET"/>
    <property type="match status" value="1"/>
</dbReference>
<dbReference type="GO" id="GO:0006325">
    <property type="term" value="P:chromatin organization"/>
    <property type="evidence" value="ECO:0007669"/>
    <property type="project" value="UniProtKB-KW"/>
</dbReference>
<proteinExistence type="predicted"/>
<dbReference type="InterPro" id="IPR046341">
    <property type="entry name" value="SET_dom_sf"/>
</dbReference>
<feature type="compositionally biased region" description="Polar residues" evidence="5">
    <location>
        <begin position="601"/>
        <end position="628"/>
    </location>
</feature>
<evidence type="ECO:0000313" key="7">
    <source>
        <dbReference type="EMBL" id="KAJ5731935.1"/>
    </source>
</evidence>
<dbReference type="AlphaFoldDB" id="A0AAD6HPJ6"/>
<keyword evidence="3" id="KW-0862">Zinc</keyword>
<dbReference type="Proteomes" id="UP001215712">
    <property type="component" value="Unassembled WGS sequence"/>
</dbReference>
<dbReference type="GO" id="GO:0008270">
    <property type="term" value="F:zinc ion binding"/>
    <property type="evidence" value="ECO:0007669"/>
    <property type="project" value="UniProtKB-KW"/>
</dbReference>
<evidence type="ECO:0000256" key="2">
    <source>
        <dbReference type="ARBA" id="ARBA00022771"/>
    </source>
</evidence>
<keyword evidence="4" id="KW-0156">Chromatin regulator</keyword>
<dbReference type="Gene3D" id="3.30.40.10">
    <property type="entry name" value="Zinc/RING finger domain, C3HC4 (zinc finger)"/>
    <property type="match status" value="1"/>
</dbReference>
<dbReference type="EMBL" id="JAQJAN010000004">
    <property type="protein sequence ID" value="KAJ5731935.1"/>
    <property type="molecule type" value="Genomic_DNA"/>
</dbReference>
<sequence>MTDTSSLAITHATTDPYPAPALLGSPVNGAISDSGAPDEEEPYTIKCICQFDEDDGSTVFCEGCETWQHIVCYYPDKRVPDVHNCVECEPRLLDNRRAADRQRQRRIREQSEETGDRRKRSSAKATKKKTKEGDVNGLGHQRSESAVRDQPPAKKSKTSHRSSASIGALAGAPNIPTESRKRRSSTSVATSPTTSAGPFIPLYSNEFLQLYERDDKHKDMDSNLFVNVNLVGESASWVQNPDALAQVTNGRRTAADTFIWSDAALDRSRWPALQTETITDSDIEINGIHPTWKIVKTQDAVQKDAIVGELTGKVGMFDDYCLDPNNRWSELRHPEPFVFFNSQLPLYIDSRHEGSMLRYTRRSCRPNVTMKIFITNDVEYHFCFVAKESIPAGSEITIMWYLDAQVLSGSSNGMAQQESSDNANDAASVCISNTLANFGGCACEHPQSCLLAIIDRRRHPRFADIGAKQANGKRKKAKTSKTGTTQDPNRASTSRAGSETTKHPDDDDVPADSRSTSGSVRGQPLSRDMSPTVSNPGTTGLELSTRERRKIADAEKQFQQLENDQKTTKKKKRTSGPSLTSAQSPAAVASSSSTQVAGSYFGTQRGSNKTLRIDTAASQSHSPTSALSPGSLPAGRQATSRKTSGSNTSFTRSPMPRRTYVDFAVQVDMDGEEEAAEEARLAALPRPRIDYVPLPIRILRRYVDDRRRAEEAARQQLSSAGSDSIAPLDFSSPLPQSPIAAWRDKQDSTMVDAHSPRSISFAPGVTGDVEMREGPESSFGAGLTDQDRDQDLSKPLMAPPWPSTLAHNTRLPGISTSFDRANLRVDMPPPANPIVSSAISPGSASTASLTSPSNMDASSPSIQMGGAPTPTPAKKKLSLGDYLSRRGTLTTPTTEKSQAQSTNSSSAQQTQTPVTPGLGLAASVGETMNPTKPSVDTKTEPLEPHDVAMKDVPDSNQPHVPSISS</sequence>
<evidence type="ECO:0000256" key="3">
    <source>
        <dbReference type="ARBA" id="ARBA00022833"/>
    </source>
</evidence>
<protein>
    <recommendedName>
        <fullName evidence="6">SET domain-containing protein</fullName>
    </recommendedName>
</protein>